<sequence>MTRKWAIAGALALLAAGGSHAWAQPFESGPPGTVVGTSQSGARVGGAVRLNTPRVPNARVFGDTVEERAWGRDYDDSHLRPRVPRATADTPIELRAREGSSRLDSGRAGSFAREGPRAIGGSSVTRPALGARRIGR</sequence>
<proteinExistence type="predicted"/>
<keyword evidence="4" id="KW-1185">Reference proteome</keyword>
<protein>
    <submittedName>
        <fullName evidence="3">Uncharacterized protein</fullName>
    </submittedName>
</protein>
<feature type="chain" id="PRO_5046008496" evidence="2">
    <location>
        <begin position="22"/>
        <end position="136"/>
    </location>
</feature>
<evidence type="ECO:0000313" key="3">
    <source>
        <dbReference type="EMBL" id="MFD2238401.1"/>
    </source>
</evidence>
<dbReference type="EMBL" id="JBHUIJ010000016">
    <property type="protein sequence ID" value="MFD2238401.1"/>
    <property type="molecule type" value="Genomic_DNA"/>
</dbReference>
<evidence type="ECO:0000256" key="1">
    <source>
        <dbReference type="SAM" id="MobiDB-lite"/>
    </source>
</evidence>
<feature type="region of interest" description="Disordered" evidence="1">
    <location>
        <begin position="75"/>
        <end position="136"/>
    </location>
</feature>
<organism evidence="3 4">
    <name type="scientific">Aureimonas populi</name>
    <dbReference type="NCBI Taxonomy" id="1701758"/>
    <lineage>
        <taxon>Bacteria</taxon>
        <taxon>Pseudomonadati</taxon>
        <taxon>Pseudomonadota</taxon>
        <taxon>Alphaproteobacteria</taxon>
        <taxon>Hyphomicrobiales</taxon>
        <taxon>Aurantimonadaceae</taxon>
        <taxon>Aureimonas</taxon>
    </lineage>
</organism>
<evidence type="ECO:0000256" key="2">
    <source>
        <dbReference type="SAM" id="SignalP"/>
    </source>
</evidence>
<name>A0ABW5CQ13_9HYPH</name>
<dbReference type="RefSeq" id="WP_209737070.1">
    <property type="nucleotide sequence ID" value="NZ_CP072611.1"/>
</dbReference>
<reference evidence="4" key="1">
    <citation type="journal article" date="2019" name="Int. J. Syst. Evol. Microbiol.">
        <title>The Global Catalogue of Microorganisms (GCM) 10K type strain sequencing project: providing services to taxonomists for standard genome sequencing and annotation.</title>
        <authorList>
            <consortium name="The Broad Institute Genomics Platform"/>
            <consortium name="The Broad Institute Genome Sequencing Center for Infectious Disease"/>
            <person name="Wu L."/>
            <person name="Ma J."/>
        </authorList>
    </citation>
    <scope>NUCLEOTIDE SEQUENCE [LARGE SCALE GENOMIC DNA]</scope>
    <source>
        <strain evidence="4">ZS-35-S2</strain>
    </source>
</reference>
<comment type="caution">
    <text evidence="3">The sequence shown here is derived from an EMBL/GenBank/DDBJ whole genome shotgun (WGS) entry which is preliminary data.</text>
</comment>
<evidence type="ECO:0000313" key="4">
    <source>
        <dbReference type="Proteomes" id="UP001597371"/>
    </source>
</evidence>
<accession>A0ABW5CQ13</accession>
<dbReference type="Proteomes" id="UP001597371">
    <property type="component" value="Unassembled WGS sequence"/>
</dbReference>
<gene>
    <name evidence="3" type="ORF">ACFSKQ_13165</name>
</gene>
<keyword evidence="2" id="KW-0732">Signal</keyword>
<feature type="signal peptide" evidence="2">
    <location>
        <begin position="1"/>
        <end position="21"/>
    </location>
</feature>
<feature type="compositionally biased region" description="Basic and acidic residues" evidence="1">
    <location>
        <begin position="92"/>
        <end position="105"/>
    </location>
</feature>